<feature type="domain" description="Flagellar assembly protein T middle" evidence="2">
    <location>
        <begin position="116"/>
        <end position="263"/>
    </location>
</feature>
<evidence type="ECO:0000259" key="2">
    <source>
        <dbReference type="Pfam" id="PF16539"/>
    </source>
</evidence>
<proteinExistence type="predicted"/>
<dbReference type="Pfam" id="PF16548">
    <property type="entry name" value="FlgT_N"/>
    <property type="match status" value="1"/>
</dbReference>
<evidence type="ECO:0000313" key="5">
    <source>
        <dbReference type="Proteomes" id="UP001521137"/>
    </source>
</evidence>
<evidence type="ECO:0000259" key="3">
    <source>
        <dbReference type="Pfam" id="PF16548"/>
    </source>
</evidence>
<reference evidence="4 5" key="1">
    <citation type="submission" date="2022-01" db="EMBL/GenBank/DDBJ databases">
        <title>Paraglaciecola sp. G1-23.</title>
        <authorList>
            <person name="Jin M.S."/>
            <person name="Han D.M."/>
            <person name="Kim H.M."/>
            <person name="Jeon C.O."/>
        </authorList>
    </citation>
    <scope>NUCLEOTIDE SEQUENCE [LARGE SCALE GENOMIC DNA]</scope>
    <source>
        <strain evidence="4 5">G1-23</strain>
    </source>
</reference>
<protein>
    <submittedName>
        <fullName evidence="4">Flagellar assembly protein FlgT</fullName>
    </submittedName>
</protein>
<feature type="domain" description="Flagellar assembly protein T C-terminal" evidence="1">
    <location>
        <begin position="309"/>
        <end position="384"/>
    </location>
</feature>
<gene>
    <name evidence="4" type="ORF">L0668_08610</name>
</gene>
<keyword evidence="4" id="KW-0282">Flagellum</keyword>
<dbReference type="Gene3D" id="3.40.50.10610">
    <property type="entry name" value="ABC-type transport auxiliary lipoprotein component"/>
    <property type="match status" value="1"/>
</dbReference>
<dbReference type="InterPro" id="IPR038180">
    <property type="entry name" value="FlgT_N_sf"/>
</dbReference>
<keyword evidence="4" id="KW-0966">Cell projection</keyword>
<keyword evidence="4" id="KW-0969">Cilium</keyword>
<dbReference type="Gene3D" id="2.40.10.410">
    <property type="entry name" value="FlgT, C-terminal domain"/>
    <property type="match status" value="1"/>
</dbReference>
<dbReference type="Pfam" id="PF16538">
    <property type="entry name" value="FlgT_C"/>
    <property type="match status" value="1"/>
</dbReference>
<evidence type="ECO:0000259" key="1">
    <source>
        <dbReference type="Pfam" id="PF16538"/>
    </source>
</evidence>
<dbReference type="Proteomes" id="UP001521137">
    <property type="component" value="Unassembled WGS sequence"/>
</dbReference>
<evidence type="ECO:0000313" key="4">
    <source>
        <dbReference type="EMBL" id="MCF2948165.1"/>
    </source>
</evidence>
<dbReference type="Pfam" id="PF16539">
    <property type="entry name" value="FlgT_M"/>
    <property type="match status" value="1"/>
</dbReference>
<dbReference type="InterPro" id="IPR038165">
    <property type="entry name" value="FlgT_C_sf"/>
</dbReference>
<dbReference type="Gene3D" id="3.30.1660.40">
    <property type="entry name" value="FlgT, N-terminal domain"/>
    <property type="match status" value="1"/>
</dbReference>
<keyword evidence="5" id="KW-1185">Reference proteome</keyword>
<name>A0ABS9D6Y0_9ALTE</name>
<dbReference type="InterPro" id="IPR032370">
    <property type="entry name" value="FlgT_N"/>
</dbReference>
<sequence length="385" mass="42850">MTWLKLSKFLISIWLLICCQSAFGIWFDATGQAVIHDGNKAIARQQATQEAIKQALMFAGASVKSVQHMANGLLQDDKFEVVSSGEVGNIELIDEIYHGDIVTVSVRVDIFPQSIACNASDYKKNVTTTWYQLRNRQQASVGNMYDFGKILAQQLQLGSRSSAKYSTISQLEPYYLAPDNSQLKSSAFNLAKKTHAQFVLFGEVTKFGVTSEQSSSLKFWEQAQNNRNLALAVSLVDGVSGELIFQDQLEFTAPWGFDLHQDINADNLTFWESDFGIASQKLLQDLNDKIDDSISCLPAYGRVINVASEQITINIGKHNGVKAGDKLTLFQVNQVYDDNNQAFKQFYLHPEKVLVKTVFANNAILISENGAPLANIQPNDFVARR</sequence>
<feature type="domain" description="Flagellar assembly protein T N-terminal" evidence="3">
    <location>
        <begin position="26"/>
        <end position="112"/>
    </location>
</feature>
<comment type="caution">
    <text evidence="4">The sequence shown here is derived from an EMBL/GenBank/DDBJ whole genome shotgun (WGS) entry which is preliminary data.</text>
</comment>
<dbReference type="InterPro" id="IPR032386">
    <property type="entry name" value="FlgT_M"/>
</dbReference>
<dbReference type="EMBL" id="JAKGAS010000004">
    <property type="protein sequence ID" value="MCF2948165.1"/>
    <property type="molecule type" value="Genomic_DNA"/>
</dbReference>
<accession>A0ABS9D6Y0</accession>
<dbReference type="RefSeq" id="WP_235311808.1">
    <property type="nucleotide sequence ID" value="NZ_JAKGAS010000004.1"/>
</dbReference>
<organism evidence="4 5">
    <name type="scientific">Paraglaciecola algarum</name>
    <dbReference type="NCBI Taxonomy" id="3050085"/>
    <lineage>
        <taxon>Bacteria</taxon>
        <taxon>Pseudomonadati</taxon>
        <taxon>Pseudomonadota</taxon>
        <taxon>Gammaproteobacteria</taxon>
        <taxon>Alteromonadales</taxon>
        <taxon>Alteromonadaceae</taxon>
        <taxon>Paraglaciecola</taxon>
    </lineage>
</organism>
<dbReference type="InterPro" id="IPR032388">
    <property type="entry name" value="FlgT_C"/>
</dbReference>